<name>A0A9N9CCU3_9GLOM</name>
<evidence type="ECO:0000256" key="1">
    <source>
        <dbReference type="SAM" id="MobiDB-lite"/>
    </source>
</evidence>
<sequence>MKTNFTFILDPSGQTSYQEEDFNNPPCALYLSIKELIKPEESAEKIPRPLNSFMLFRRNYAASVQILNRGRNFVPYVSTEASQAWECASKEVITFFTALAEKAKLEHKRRYPHYIFSPKRNNNKPTSTQQQDNEGMKKKVPSDSPEPIVEEFKQGCVGAPSNIQQAEDININTNTDGEELDHHTSVLVIDSKYYDLFHPEYAKEIIYSFGDDDDDQDR</sequence>
<dbReference type="EMBL" id="CAJVPS010003942">
    <property type="protein sequence ID" value="CAG8596653.1"/>
    <property type="molecule type" value="Genomic_DNA"/>
</dbReference>
<dbReference type="InterPro" id="IPR009071">
    <property type="entry name" value="HMG_box_dom"/>
</dbReference>
<dbReference type="CDD" id="cd01389">
    <property type="entry name" value="HMG-box_ROX1-like"/>
    <property type="match status" value="1"/>
</dbReference>
<proteinExistence type="predicted"/>
<gene>
    <name evidence="3" type="ORF">ALEPTO_LOCUS7949</name>
</gene>
<feature type="domain" description="HMG box" evidence="2">
    <location>
        <begin position="45"/>
        <end position="116"/>
    </location>
</feature>
<dbReference type="SUPFAM" id="SSF47095">
    <property type="entry name" value="HMG-box"/>
    <property type="match status" value="1"/>
</dbReference>
<dbReference type="OrthoDB" id="6247875at2759"/>
<dbReference type="InterPro" id="IPR036910">
    <property type="entry name" value="HMG_box_dom_sf"/>
</dbReference>
<dbReference type="AlphaFoldDB" id="A0A9N9CCU3"/>
<evidence type="ECO:0000313" key="4">
    <source>
        <dbReference type="Proteomes" id="UP000789508"/>
    </source>
</evidence>
<evidence type="ECO:0000259" key="2">
    <source>
        <dbReference type="SMART" id="SM00398"/>
    </source>
</evidence>
<feature type="region of interest" description="Disordered" evidence="1">
    <location>
        <begin position="115"/>
        <end position="145"/>
    </location>
</feature>
<reference evidence="3" key="1">
    <citation type="submission" date="2021-06" db="EMBL/GenBank/DDBJ databases">
        <authorList>
            <person name="Kallberg Y."/>
            <person name="Tangrot J."/>
            <person name="Rosling A."/>
        </authorList>
    </citation>
    <scope>NUCLEOTIDE SEQUENCE</scope>
    <source>
        <strain evidence="3">FL130A</strain>
    </source>
</reference>
<organism evidence="3 4">
    <name type="scientific">Ambispora leptoticha</name>
    <dbReference type="NCBI Taxonomy" id="144679"/>
    <lineage>
        <taxon>Eukaryota</taxon>
        <taxon>Fungi</taxon>
        <taxon>Fungi incertae sedis</taxon>
        <taxon>Mucoromycota</taxon>
        <taxon>Glomeromycotina</taxon>
        <taxon>Glomeromycetes</taxon>
        <taxon>Archaeosporales</taxon>
        <taxon>Ambisporaceae</taxon>
        <taxon>Ambispora</taxon>
    </lineage>
</organism>
<dbReference type="Pfam" id="PF00505">
    <property type="entry name" value="HMG_box"/>
    <property type="match status" value="1"/>
</dbReference>
<accession>A0A9N9CCU3</accession>
<evidence type="ECO:0000313" key="3">
    <source>
        <dbReference type="EMBL" id="CAG8596653.1"/>
    </source>
</evidence>
<protein>
    <submittedName>
        <fullName evidence="3">4754_t:CDS:1</fullName>
    </submittedName>
</protein>
<dbReference type="SMART" id="SM00398">
    <property type="entry name" value="HMG"/>
    <property type="match status" value="1"/>
</dbReference>
<dbReference type="Proteomes" id="UP000789508">
    <property type="component" value="Unassembled WGS sequence"/>
</dbReference>
<comment type="caution">
    <text evidence="3">The sequence shown here is derived from an EMBL/GenBank/DDBJ whole genome shotgun (WGS) entry which is preliminary data.</text>
</comment>
<keyword evidence="4" id="KW-1185">Reference proteome</keyword>
<dbReference type="Gene3D" id="1.10.30.10">
    <property type="entry name" value="High mobility group box domain"/>
    <property type="match status" value="1"/>
</dbReference>
<feature type="compositionally biased region" description="Polar residues" evidence="1">
    <location>
        <begin position="119"/>
        <end position="133"/>
    </location>
</feature>